<sequence length="77" mass="9105">MQTLVETYNKREQTVTISLQSTEQKVNREGKVKRTIKRSHAKTFAQTETAAITRYKQRLIAIMQAENPKTYKERKYL</sequence>
<name>A0A7H1M9L2_9NEIS</name>
<protein>
    <submittedName>
        <fullName evidence="1">Uncharacterized protein</fullName>
    </submittedName>
</protein>
<dbReference type="AlphaFoldDB" id="A0A7H1M9L2"/>
<accession>A0A7H1M9L2</accession>
<keyword evidence="2" id="KW-1185">Reference proteome</keyword>
<proteinExistence type="predicted"/>
<dbReference type="Proteomes" id="UP000516412">
    <property type="component" value="Chromosome"/>
</dbReference>
<reference evidence="1" key="1">
    <citation type="submission" date="2024-06" db="EMBL/GenBank/DDBJ databases">
        <title>Complete Genome Sequence of mouse commensal type strain Neisseria musculi.</title>
        <authorList>
            <person name="Thapa E."/>
            <person name="Aluvathingal J."/>
            <person name="Nadendla S."/>
            <person name="Mehta A."/>
            <person name="Tettelin H."/>
            <person name="Weyand N.J."/>
        </authorList>
    </citation>
    <scope>NUCLEOTIDE SEQUENCE</scope>
    <source>
        <strain evidence="1">NW831</strain>
    </source>
</reference>
<dbReference type="EMBL" id="CP060414">
    <property type="protein sequence ID" value="QNT58327.1"/>
    <property type="molecule type" value="Genomic_DNA"/>
</dbReference>
<organism evidence="1 2">
    <name type="scientific">Neisseria musculi</name>
    <dbReference type="NCBI Taxonomy" id="1815583"/>
    <lineage>
        <taxon>Bacteria</taxon>
        <taxon>Pseudomonadati</taxon>
        <taxon>Pseudomonadota</taxon>
        <taxon>Betaproteobacteria</taxon>
        <taxon>Neisseriales</taxon>
        <taxon>Neisseriaceae</taxon>
        <taxon>Neisseria</taxon>
    </lineage>
</organism>
<gene>
    <name evidence="1" type="ORF">H7A79_1645</name>
</gene>
<dbReference type="KEGG" id="nmus:H7A79_1645"/>
<evidence type="ECO:0000313" key="1">
    <source>
        <dbReference type="EMBL" id="QNT58327.1"/>
    </source>
</evidence>
<evidence type="ECO:0000313" key="2">
    <source>
        <dbReference type="Proteomes" id="UP000516412"/>
    </source>
</evidence>
<dbReference type="RefSeq" id="WP_187000005.1">
    <property type="nucleotide sequence ID" value="NZ_CP060414.2"/>
</dbReference>